<evidence type="ECO:0000256" key="9">
    <source>
        <dbReference type="ARBA" id="ARBA00023316"/>
    </source>
</evidence>
<dbReference type="PANTHER" id="PTHR43783">
    <property type="entry name" value="UDP-N-ACETYLGLUCOSAMINE 1-CARBOXYVINYLTRANSFERASE"/>
    <property type="match status" value="1"/>
</dbReference>
<evidence type="ECO:0000256" key="13">
    <source>
        <dbReference type="ARBA" id="ARBA00042443"/>
    </source>
</evidence>
<protein>
    <recommendedName>
        <fullName evidence="12">UDP-N-acetylglucosamine 1-carboxyvinyltransferase</fullName>
        <ecNumber evidence="11">2.5.1.7</ecNumber>
    </recommendedName>
    <alternativeName>
        <fullName evidence="13">Enoylpyruvate transferase</fullName>
    </alternativeName>
    <alternativeName>
        <fullName evidence="14">UDP-N-acetylglucosamine enolpyruvyl transferase</fullName>
    </alternativeName>
</protein>
<keyword evidence="9" id="KW-0961">Cell wall biogenesis/degradation</keyword>
<dbReference type="InterPro" id="IPR050068">
    <property type="entry name" value="MurA_subfamily"/>
</dbReference>
<evidence type="ECO:0000256" key="1">
    <source>
        <dbReference type="ARBA" id="ARBA00004496"/>
    </source>
</evidence>
<comment type="similarity">
    <text evidence="10">Belongs to the EPSP synthase family. MurA subfamily.</text>
</comment>
<dbReference type="Proteomes" id="UP000265540">
    <property type="component" value="Unassembled WGS sequence"/>
</dbReference>
<comment type="caution">
    <text evidence="17">The sequence shown here is derived from an EMBL/GenBank/DDBJ whole genome shotgun (WGS) entry which is preliminary data.</text>
</comment>
<dbReference type="SUPFAM" id="SSF55205">
    <property type="entry name" value="EPT/RTPC-like"/>
    <property type="match status" value="1"/>
</dbReference>
<dbReference type="Pfam" id="PF00275">
    <property type="entry name" value="EPSP_synthase"/>
    <property type="match status" value="1"/>
</dbReference>
<keyword evidence="3" id="KW-0963">Cytoplasm</keyword>
<name>A0A3A4ZDS5_UNCKA</name>
<keyword evidence="5 17" id="KW-0808">Transferase</keyword>
<evidence type="ECO:0000256" key="11">
    <source>
        <dbReference type="ARBA" id="ARBA00039108"/>
    </source>
</evidence>
<gene>
    <name evidence="17" type="ORF">C4561_02235</name>
</gene>
<evidence type="ECO:0000256" key="7">
    <source>
        <dbReference type="ARBA" id="ARBA00022984"/>
    </source>
</evidence>
<evidence type="ECO:0000256" key="15">
    <source>
        <dbReference type="ARBA" id="ARBA00047527"/>
    </source>
</evidence>
<dbReference type="InterPro" id="IPR013792">
    <property type="entry name" value="RNA3'P_cycl/enolpyr_Trfase_a/b"/>
</dbReference>
<evidence type="ECO:0000256" key="2">
    <source>
        <dbReference type="ARBA" id="ARBA00004752"/>
    </source>
</evidence>
<reference evidence="17 18" key="1">
    <citation type="journal article" date="2017" name="ISME J.">
        <title>Energy and carbon metabolisms in a deep terrestrial subsurface fluid microbial community.</title>
        <authorList>
            <person name="Momper L."/>
            <person name="Jungbluth S.P."/>
            <person name="Lee M.D."/>
            <person name="Amend J.P."/>
        </authorList>
    </citation>
    <scope>NUCLEOTIDE SEQUENCE [LARGE SCALE GENOMIC DNA]</scope>
    <source>
        <strain evidence="17">SURF_46</strain>
    </source>
</reference>
<dbReference type="NCBIfam" id="NF006873">
    <property type="entry name" value="PRK09369.1"/>
    <property type="match status" value="1"/>
</dbReference>
<dbReference type="GO" id="GO:0009252">
    <property type="term" value="P:peptidoglycan biosynthetic process"/>
    <property type="evidence" value="ECO:0007669"/>
    <property type="project" value="UniProtKB-KW"/>
</dbReference>
<keyword evidence="4" id="KW-0132">Cell division</keyword>
<evidence type="ECO:0000256" key="14">
    <source>
        <dbReference type="ARBA" id="ARBA00042842"/>
    </source>
</evidence>
<evidence type="ECO:0000256" key="5">
    <source>
        <dbReference type="ARBA" id="ARBA00022679"/>
    </source>
</evidence>
<dbReference type="PANTHER" id="PTHR43783:SF1">
    <property type="entry name" value="UDP-N-ACETYLGLUCOSAMINE 1-CARBOXYVINYLTRANSFERASE"/>
    <property type="match status" value="1"/>
</dbReference>
<comment type="catalytic activity">
    <reaction evidence="15">
        <text>phosphoenolpyruvate + UDP-N-acetyl-alpha-D-glucosamine = UDP-N-acetyl-3-O-(1-carboxyvinyl)-alpha-D-glucosamine + phosphate</text>
        <dbReference type="Rhea" id="RHEA:18681"/>
        <dbReference type="ChEBI" id="CHEBI:43474"/>
        <dbReference type="ChEBI" id="CHEBI:57705"/>
        <dbReference type="ChEBI" id="CHEBI:58702"/>
        <dbReference type="ChEBI" id="CHEBI:68483"/>
        <dbReference type="EC" id="2.5.1.7"/>
    </reaction>
</comment>
<evidence type="ECO:0000313" key="17">
    <source>
        <dbReference type="EMBL" id="RJR27351.1"/>
    </source>
</evidence>
<evidence type="ECO:0000256" key="6">
    <source>
        <dbReference type="ARBA" id="ARBA00022960"/>
    </source>
</evidence>
<dbReference type="EC" id="2.5.1.7" evidence="11"/>
<dbReference type="EMBL" id="QZJF01000012">
    <property type="protein sequence ID" value="RJR27351.1"/>
    <property type="molecule type" value="Genomic_DNA"/>
</dbReference>
<evidence type="ECO:0000256" key="4">
    <source>
        <dbReference type="ARBA" id="ARBA00022618"/>
    </source>
</evidence>
<evidence type="ECO:0000256" key="8">
    <source>
        <dbReference type="ARBA" id="ARBA00023306"/>
    </source>
</evidence>
<keyword evidence="6" id="KW-0133">Cell shape</keyword>
<dbReference type="GO" id="GO:0008360">
    <property type="term" value="P:regulation of cell shape"/>
    <property type="evidence" value="ECO:0007669"/>
    <property type="project" value="UniProtKB-KW"/>
</dbReference>
<evidence type="ECO:0000256" key="3">
    <source>
        <dbReference type="ARBA" id="ARBA00022490"/>
    </source>
</evidence>
<organism evidence="17 18">
    <name type="scientific">candidate division WWE3 bacterium</name>
    <dbReference type="NCBI Taxonomy" id="2053526"/>
    <lineage>
        <taxon>Bacteria</taxon>
        <taxon>Katanobacteria</taxon>
    </lineage>
</organism>
<dbReference type="GO" id="GO:0008760">
    <property type="term" value="F:UDP-N-acetylglucosamine 1-carboxyvinyltransferase activity"/>
    <property type="evidence" value="ECO:0007669"/>
    <property type="project" value="UniProtKB-EC"/>
</dbReference>
<proteinExistence type="inferred from homology"/>
<evidence type="ECO:0000313" key="18">
    <source>
        <dbReference type="Proteomes" id="UP000265540"/>
    </source>
</evidence>
<comment type="pathway">
    <text evidence="2">Cell wall biogenesis; peptidoglycan biosynthesis.</text>
</comment>
<dbReference type="GO" id="GO:0051301">
    <property type="term" value="P:cell division"/>
    <property type="evidence" value="ECO:0007669"/>
    <property type="project" value="UniProtKB-KW"/>
</dbReference>
<keyword evidence="8" id="KW-0131">Cell cycle</keyword>
<evidence type="ECO:0000259" key="16">
    <source>
        <dbReference type="Pfam" id="PF00275"/>
    </source>
</evidence>
<dbReference type="Gene3D" id="3.65.10.10">
    <property type="entry name" value="Enolpyruvate transferase domain"/>
    <property type="match status" value="2"/>
</dbReference>
<evidence type="ECO:0000256" key="10">
    <source>
        <dbReference type="ARBA" id="ARBA00038367"/>
    </source>
</evidence>
<dbReference type="InterPro" id="IPR036968">
    <property type="entry name" value="Enolpyruvate_Tfrase_sf"/>
</dbReference>
<feature type="domain" description="Enolpyruvate transferase" evidence="16">
    <location>
        <begin position="6"/>
        <end position="421"/>
    </location>
</feature>
<evidence type="ECO:0000256" key="12">
    <source>
        <dbReference type="ARBA" id="ARBA00039754"/>
    </source>
</evidence>
<dbReference type="GO" id="GO:0071555">
    <property type="term" value="P:cell wall organization"/>
    <property type="evidence" value="ECO:0007669"/>
    <property type="project" value="UniProtKB-KW"/>
</dbReference>
<accession>A0A3A4ZDS5</accession>
<sequence length="435" mass="46982">MKIKVNGGFKLNGTVTPIANKNSIVAALPASILIKGKTVYKNVPKSTDVDKILSILRDLGAVVNDVDYNNLTVDCTNVKSWEVNSQSSNKFRGSIMFAGPLLARFGKAKIPLPGGCVLGKRSIAAHLDVFKGCGIKTEYGKDSVTFSVTRKLKNVRIWQLEASVTATENFAMFAAGTDGVFELIDAACEPHVSEVLTLLENMGAKISGVGSNKILITGTKELKGTTYTPGPDVIDIVGYITAAALTKGKILIKNANVPDIVDGVIQYLTKFNIKITESGKDLLVDGTKPLKIDLVNSGIPLAGDDLPKFSPRPWPGFPVDALPQIVALGCKLDGRILIQNWMYESGLEFSREILSMGGNVFMCDPQKIIVSGPAKLKNSEVFPPDVIQAIMALFLLALSDPVETTINNAQFLLRRYPNIIRDYTKLGAKIKIIES</sequence>
<dbReference type="InterPro" id="IPR001986">
    <property type="entry name" value="Enolpyruvate_Tfrase_dom"/>
</dbReference>
<keyword evidence="7" id="KW-0573">Peptidoglycan synthesis</keyword>
<dbReference type="GO" id="GO:0005737">
    <property type="term" value="C:cytoplasm"/>
    <property type="evidence" value="ECO:0007669"/>
    <property type="project" value="UniProtKB-SubCell"/>
</dbReference>
<comment type="subcellular location">
    <subcellularLocation>
        <location evidence="1">Cytoplasm</location>
    </subcellularLocation>
</comment>
<dbReference type="AlphaFoldDB" id="A0A3A4ZDS5"/>